<comment type="catalytic activity">
    <reaction evidence="40">
        <text>2-(9Z-octadecenoyl)-glycerol + H2O = glycerol + (9Z)-octadecenoate + H(+)</text>
        <dbReference type="Rhea" id="RHEA:38491"/>
        <dbReference type="ChEBI" id="CHEBI:15377"/>
        <dbReference type="ChEBI" id="CHEBI:15378"/>
        <dbReference type="ChEBI" id="CHEBI:17754"/>
        <dbReference type="ChEBI" id="CHEBI:30823"/>
        <dbReference type="ChEBI" id="CHEBI:73990"/>
    </reaction>
    <physiologicalReaction direction="left-to-right" evidence="40">
        <dbReference type="Rhea" id="RHEA:38492"/>
    </physiologicalReaction>
</comment>
<dbReference type="PROSITE" id="PS01174">
    <property type="entry name" value="LIPASE_GDXG_SER"/>
    <property type="match status" value="1"/>
</dbReference>
<keyword evidence="16" id="KW-0597">Phosphoprotein</keyword>
<dbReference type="PANTHER" id="PTHR23025">
    <property type="entry name" value="TRIACYLGLYCEROL LIPASE"/>
    <property type="match status" value="1"/>
</dbReference>
<name>A0ABN9KT71_9NEOB</name>
<comment type="catalytic activity">
    <reaction evidence="29">
        <text>1,2-di-(9Z-octadecenoyl)-glycerol + H2O = 2-(9Z-octadecenoyl)-glycerol + (9Z)-octadecenoate + H(+)</text>
        <dbReference type="Rhea" id="RHEA:38659"/>
        <dbReference type="ChEBI" id="CHEBI:15377"/>
        <dbReference type="ChEBI" id="CHEBI:15378"/>
        <dbReference type="ChEBI" id="CHEBI:30823"/>
        <dbReference type="ChEBI" id="CHEBI:52323"/>
        <dbReference type="ChEBI" id="CHEBI:73990"/>
    </reaction>
    <physiologicalReaction direction="left-to-right" evidence="29">
        <dbReference type="Rhea" id="RHEA:38660"/>
    </physiologicalReaction>
</comment>
<feature type="domain" description="Alpha/beta hydrolase fold-3" evidence="45">
    <location>
        <begin position="726"/>
        <end position="797"/>
    </location>
</feature>
<comment type="catalytic activity">
    <reaction evidence="37">
        <text>2,3-di-(9Z)-octadecenoyl-sn-glycerol + H2O = 2-(9Z-octadecenoyl)-glycerol + (9Z)-octadecenoate + H(+)</text>
        <dbReference type="Rhea" id="RHEA:38383"/>
        <dbReference type="ChEBI" id="CHEBI:15377"/>
        <dbReference type="ChEBI" id="CHEBI:15378"/>
        <dbReference type="ChEBI" id="CHEBI:30823"/>
        <dbReference type="ChEBI" id="CHEBI:73990"/>
        <dbReference type="ChEBI" id="CHEBI:75824"/>
    </reaction>
    <physiologicalReaction direction="left-to-right" evidence="37">
        <dbReference type="Rhea" id="RHEA:38384"/>
    </physiologicalReaction>
</comment>
<comment type="pathway">
    <text evidence="8">Lipid metabolism.</text>
</comment>
<comment type="catalytic activity">
    <reaction evidence="1">
        <text>a triacylglycerol + H2O = a diacylglycerol + a fatty acid + H(+)</text>
        <dbReference type="Rhea" id="RHEA:12044"/>
        <dbReference type="ChEBI" id="CHEBI:15377"/>
        <dbReference type="ChEBI" id="CHEBI:15378"/>
        <dbReference type="ChEBI" id="CHEBI:17855"/>
        <dbReference type="ChEBI" id="CHEBI:18035"/>
        <dbReference type="ChEBI" id="CHEBI:28868"/>
        <dbReference type="EC" id="3.1.1.79"/>
    </reaction>
</comment>
<evidence type="ECO:0000256" key="28">
    <source>
        <dbReference type="ARBA" id="ARBA00047438"/>
    </source>
</evidence>
<comment type="caution">
    <text evidence="46">The sequence shown here is derived from an EMBL/GenBank/DDBJ whole genome shotgun (WGS) entry which is preliminary data.</text>
</comment>
<evidence type="ECO:0000256" key="24">
    <source>
        <dbReference type="ARBA" id="ARBA00023406"/>
    </source>
</evidence>
<evidence type="ECO:0000256" key="26">
    <source>
        <dbReference type="ARBA" id="ARBA00031112"/>
    </source>
</evidence>
<comment type="catalytic activity">
    <reaction evidence="41">
        <text>1,2-di-(9Z-octadecenoyl)-sn-glycerol + H2O = (9Z-octadecenoyl)-glycerol + (9Z)-octadecenoate + H(+)</text>
        <dbReference type="Rhea" id="RHEA:39935"/>
        <dbReference type="ChEBI" id="CHEBI:15377"/>
        <dbReference type="ChEBI" id="CHEBI:15378"/>
        <dbReference type="ChEBI" id="CHEBI:30823"/>
        <dbReference type="ChEBI" id="CHEBI:52333"/>
        <dbReference type="ChEBI" id="CHEBI:75937"/>
    </reaction>
    <physiologicalReaction direction="left-to-right" evidence="41">
        <dbReference type="Rhea" id="RHEA:39936"/>
    </physiologicalReaction>
</comment>
<evidence type="ECO:0000256" key="5">
    <source>
        <dbReference type="ARBA" id="ARBA00004502"/>
    </source>
</evidence>
<dbReference type="InterPro" id="IPR031877">
    <property type="entry name" value="SmbP"/>
</dbReference>
<evidence type="ECO:0000256" key="12">
    <source>
        <dbReference type="ARBA" id="ARBA00015845"/>
    </source>
</evidence>
<evidence type="ECO:0000256" key="25">
    <source>
        <dbReference type="ARBA" id="ARBA00030031"/>
    </source>
</evidence>
<evidence type="ECO:0000256" key="21">
    <source>
        <dbReference type="ARBA" id="ARBA00023136"/>
    </source>
</evidence>
<evidence type="ECO:0000256" key="2">
    <source>
        <dbReference type="ARBA" id="ARBA00001613"/>
    </source>
</evidence>
<keyword evidence="19" id="KW-0442">Lipid degradation</keyword>
<evidence type="ECO:0000256" key="16">
    <source>
        <dbReference type="ARBA" id="ARBA00022553"/>
    </source>
</evidence>
<keyword evidence="14" id="KW-0963">Cytoplasm</keyword>
<keyword evidence="13" id="KW-1003">Cell membrane</keyword>
<evidence type="ECO:0000256" key="22">
    <source>
        <dbReference type="ARBA" id="ARBA00023166"/>
    </source>
</evidence>
<evidence type="ECO:0000256" key="40">
    <source>
        <dbReference type="ARBA" id="ARBA00049461"/>
    </source>
</evidence>
<keyword evidence="17" id="KW-0551">Lipid droplet</keyword>
<reference evidence="46" key="1">
    <citation type="submission" date="2023-07" db="EMBL/GenBank/DDBJ databases">
        <authorList>
            <person name="Stuckert A."/>
        </authorList>
    </citation>
    <scope>NUCLEOTIDE SEQUENCE</scope>
</reference>
<comment type="catalytic activity">
    <reaction evidence="36">
        <text>all-trans-retinyl hexadecanoate + H2O = all-trans-retinol + hexadecanoate + H(+)</text>
        <dbReference type="Rhea" id="RHEA:13933"/>
        <dbReference type="ChEBI" id="CHEBI:7896"/>
        <dbReference type="ChEBI" id="CHEBI:15377"/>
        <dbReference type="ChEBI" id="CHEBI:15378"/>
        <dbReference type="ChEBI" id="CHEBI:17336"/>
        <dbReference type="ChEBI" id="CHEBI:17616"/>
    </reaction>
    <physiologicalReaction direction="left-to-right" evidence="36">
        <dbReference type="Rhea" id="RHEA:13934"/>
    </physiologicalReaction>
</comment>
<keyword evidence="20" id="KW-0443">Lipid metabolism</keyword>
<dbReference type="Pfam" id="PF06350">
    <property type="entry name" value="HSL_N"/>
    <property type="match status" value="1"/>
</dbReference>
<evidence type="ECO:0000256" key="37">
    <source>
        <dbReference type="ARBA" id="ARBA00049143"/>
    </source>
</evidence>
<evidence type="ECO:0000259" key="45">
    <source>
        <dbReference type="Pfam" id="PF07859"/>
    </source>
</evidence>
<evidence type="ECO:0000256" key="6">
    <source>
        <dbReference type="ARBA" id="ARBA00004514"/>
    </source>
</evidence>
<keyword evidence="15" id="KW-0153">Cholesterol metabolism</keyword>
<evidence type="ECO:0000256" key="31">
    <source>
        <dbReference type="ARBA" id="ARBA00047653"/>
    </source>
</evidence>
<evidence type="ECO:0000256" key="14">
    <source>
        <dbReference type="ARBA" id="ARBA00022490"/>
    </source>
</evidence>
<comment type="catalytic activity">
    <reaction evidence="34">
        <text>1,2-di-(9Z-octadecenoyl)-glycerol + (9Z)-octadecenoate + H(+) = 1,2,3-tri-(9Z-octadecenoyl)-glycerol + H2O</text>
        <dbReference type="Rhea" id="RHEA:38379"/>
        <dbReference type="ChEBI" id="CHEBI:15377"/>
        <dbReference type="ChEBI" id="CHEBI:15378"/>
        <dbReference type="ChEBI" id="CHEBI:30823"/>
        <dbReference type="ChEBI" id="CHEBI:52323"/>
        <dbReference type="ChEBI" id="CHEBI:53753"/>
    </reaction>
    <physiologicalReaction direction="right-to-left" evidence="34">
        <dbReference type="Rhea" id="RHEA:38381"/>
    </physiologicalReaction>
</comment>
<dbReference type="PROSITE" id="PS01173">
    <property type="entry name" value="LIPASE_GDXG_HIS"/>
    <property type="match status" value="1"/>
</dbReference>
<evidence type="ECO:0000256" key="3">
    <source>
        <dbReference type="ARBA" id="ARBA00004236"/>
    </source>
</evidence>
<comment type="subunit">
    <text evidence="27">Monomer and homodimer. Interacts with CAVIN1 in the adipocyte cytoplasm. Interacts with PLIN5.</text>
</comment>
<comment type="pathway">
    <text evidence="7">Glycerolipid metabolism; triacylglycerol degradation.</text>
</comment>
<dbReference type="EC" id="3.1.1.79" evidence="10"/>
<dbReference type="PANTHER" id="PTHR23025:SF3">
    <property type="entry name" value="HORMONE-SENSITIVE LIPASE"/>
    <property type="match status" value="1"/>
</dbReference>
<dbReference type="InterPro" id="IPR013094">
    <property type="entry name" value="AB_hydrolase_3"/>
</dbReference>
<dbReference type="Pfam" id="PF07859">
    <property type="entry name" value="Abhydrolase_3"/>
    <property type="match status" value="2"/>
</dbReference>
<comment type="catalytic activity">
    <reaction evidence="31">
        <text>cholesteryl (9Z-octadecenoate) + H2O = cholesterol + (9Z)-octadecenoate + H(+)</text>
        <dbReference type="Rhea" id="RHEA:33875"/>
        <dbReference type="ChEBI" id="CHEBI:15377"/>
        <dbReference type="ChEBI" id="CHEBI:15378"/>
        <dbReference type="ChEBI" id="CHEBI:16113"/>
        <dbReference type="ChEBI" id="CHEBI:30823"/>
        <dbReference type="ChEBI" id="CHEBI:46898"/>
    </reaction>
    <physiologicalReaction direction="left-to-right" evidence="31">
        <dbReference type="Rhea" id="RHEA:33876"/>
    </physiologicalReaction>
</comment>
<comment type="catalytic activity">
    <reaction evidence="28">
        <text>1-(9Z-octadecenoyl)-glycerol + H2O = glycerol + (9Z)-octadecenoate + H(+)</text>
        <dbReference type="Rhea" id="RHEA:38487"/>
        <dbReference type="ChEBI" id="CHEBI:15377"/>
        <dbReference type="ChEBI" id="CHEBI:15378"/>
        <dbReference type="ChEBI" id="CHEBI:17754"/>
        <dbReference type="ChEBI" id="CHEBI:30823"/>
        <dbReference type="ChEBI" id="CHEBI:75342"/>
    </reaction>
    <physiologicalReaction direction="left-to-right" evidence="28">
        <dbReference type="Rhea" id="RHEA:38488"/>
    </physiologicalReaction>
</comment>
<evidence type="ECO:0000256" key="18">
    <source>
        <dbReference type="ARBA" id="ARBA00022801"/>
    </source>
</evidence>
<feature type="compositionally biased region" description="Low complexity" evidence="43">
    <location>
        <begin position="650"/>
        <end position="672"/>
    </location>
</feature>
<accession>A0ABN9KT71</accession>
<evidence type="ECO:0000256" key="42">
    <source>
        <dbReference type="PROSITE-ProRule" id="PRU10038"/>
    </source>
</evidence>
<evidence type="ECO:0000256" key="33">
    <source>
        <dbReference type="ARBA" id="ARBA00048386"/>
    </source>
</evidence>
<feature type="active site" evidence="42">
    <location>
        <position position="484"/>
    </location>
</feature>
<evidence type="ECO:0000256" key="4">
    <source>
        <dbReference type="ARBA" id="ARBA00004345"/>
    </source>
</evidence>
<evidence type="ECO:0000256" key="1">
    <source>
        <dbReference type="ARBA" id="ARBA00000803"/>
    </source>
</evidence>
<comment type="catalytic activity">
    <reaction evidence="32">
        <text>a diacylglycerol + H2O = a monoacylglycerol + a fatty acid + H(+)</text>
        <dbReference type="Rhea" id="RHEA:32731"/>
        <dbReference type="ChEBI" id="CHEBI:15377"/>
        <dbReference type="ChEBI" id="CHEBI:15378"/>
        <dbReference type="ChEBI" id="CHEBI:17408"/>
        <dbReference type="ChEBI" id="CHEBI:18035"/>
        <dbReference type="ChEBI" id="CHEBI:28868"/>
        <dbReference type="EC" id="3.1.1.79"/>
    </reaction>
</comment>
<dbReference type="EMBL" id="CAUEEQ010000736">
    <property type="protein sequence ID" value="CAJ0917796.1"/>
    <property type="molecule type" value="Genomic_DNA"/>
</dbReference>
<evidence type="ECO:0000256" key="23">
    <source>
        <dbReference type="ARBA" id="ARBA00023221"/>
    </source>
</evidence>
<evidence type="ECO:0000256" key="27">
    <source>
        <dbReference type="ARBA" id="ARBA00046695"/>
    </source>
</evidence>
<dbReference type="Gene3D" id="3.40.50.1820">
    <property type="entry name" value="alpha/beta hydrolase"/>
    <property type="match status" value="2"/>
</dbReference>
<evidence type="ECO:0000313" key="47">
    <source>
        <dbReference type="Proteomes" id="UP001176940"/>
    </source>
</evidence>
<keyword evidence="21" id="KW-0472">Membrane</keyword>
<evidence type="ECO:0000256" key="17">
    <source>
        <dbReference type="ARBA" id="ARBA00022677"/>
    </source>
</evidence>
<evidence type="ECO:0000256" key="43">
    <source>
        <dbReference type="SAM" id="MobiDB-lite"/>
    </source>
</evidence>
<protein>
    <recommendedName>
        <fullName evidence="12">Hormone-sensitive lipase</fullName>
        <ecNumber evidence="11">3.1.1.23</ecNumber>
        <ecNumber evidence="10">3.1.1.79</ecNumber>
    </recommendedName>
    <alternativeName>
        <fullName evidence="26">Monoacylglycerol lipase LIPE</fullName>
    </alternativeName>
    <alternativeName>
        <fullName evidence="25">Retinyl ester hydrolase</fullName>
    </alternativeName>
</protein>
<evidence type="ECO:0000256" key="41">
    <source>
        <dbReference type="ARBA" id="ARBA00049519"/>
    </source>
</evidence>
<evidence type="ECO:0000256" key="7">
    <source>
        <dbReference type="ARBA" id="ARBA00004879"/>
    </source>
</evidence>
<evidence type="ECO:0000256" key="38">
    <source>
        <dbReference type="ARBA" id="ARBA00049208"/>
    </source>
</evidence>
<keyword evidence="47" id="KW-1185">Reference proteome</keyword>
<keyword evidence="18" id="KW-0378">Hydrolase</keyword>
<dbReference type="InterPro" id="IPR002168">
    <property type="entry name" value="Lipase_GDXG_HIS_AS"/>
</dbReference>
<evidence type="ECO:0000256" key="30">
    <source>
        <dbReference type="ARBA" id="ARBA00047476"/>
    </source>
</evidence>
<dbReference type="InterPro" id="IPR029058">
    <property type="entry name" value="AB_hydrolase_fold"/>
</dbReference>
<dbReference type="InterPro" id="IPR010468">
    <property type="entry name" value="HSL_N"/>
</dbReference>
<proteinExistence type="inferred from homology"/>
<evidence type="ECO:0000256" key="10">
    <source>
        <dbReference type="ARBA" id="ARBA00013088"/>
    </source>
</evidence>
<dbReference type="CDD" id="cd13840">
    <property type="entry name" value="SMBP_like"/>
    <property type="match status" value="1"/>
</dbReference>
<comment type="subcellular location">
    <subcellularLocation>
        <location evidence="3">Cell membrane</location>
    </subcellularLocation>
    <subcellularLocation>
        <location evidence="6">Cytoplasm</location>
        <location evidence="6">Cytosol</location>
    </subcellularLocation>
    <subcellularLocation>
        <location evidence="5">Lipid droplet</location>
    </subcellularLocation>
    <subcellularLocation>
        <location evidence="4">Membrane</location>
        <location evidence="4">Caveola</location>
    </subcellularLocation>
</comment>
<dbReference type="EC" id="3.1.1.23" evidence="11"/>
<feature type="domain" description="Alpha/beta hydrolase fold-3" evidence="45">
    <location>
        <begin position="406"/>
        <end position="549"/>
    </location>
</feature>
<evidence type="ECO:0000256" key="34">
    <source>
        <dbReference type="ARBA" id="ARBA00048657"/>
    </source>
</evidence>
<evidence type="ECO:0000259" key="44">
    <source>
        <dbReference type="Pfam" id="PF06350"/>
    </source>
</evidence>
<evidence type="ECO:0000256" key="35">
    <source>
        <dbReference type="ARBA" id="ARBA00048674"/>
    </source>
</evidence>
<feature type="domain" description="Hormone-sensitive lipase N-terminal" evidence="44">
    <location>
        <begin position="68"/>
        <end position="373"/>
    </location>
</feature>
<dbReference type="Proteomes" id="UP001176940">
    <property type="component" value="Unassembled WGS sequence"/>
</dbReference>
<evidence type="ECO:0000256" key="39">
    <source>
        <dbReference type="ARBA" id="ARBA00049372"/>
    </source>
</evidence>
<comment type="catalytic activity">
    <reaction evidence="2">
        <text>Hydrolyzes glycerol monoesters of long-chain fatty acids.</text>
        <dbReference type="EC" id="3.1.1.23"/>
    </reaction>
</comment>
<comment type="catalytic activity">
    <reaction evidence="39">
        <text>1,3-di-(9Z-octadecenoyl)-glycerol + H2O = 1-(9Z-octadecenoyl)-glycerol + (9Z)-octadecenoate + H(+)</text>
        <dbReference type="Rhea" id="RHEA:39939"/>
        <dbReference type="ChEBI" id="CHEBI:15377"/>
        <dbReference type="ChEBI" id="CHEBI:15378"/>
        <dbReference type="ChEBI" id="CHEBI:30823"/>
        <dbReference type="ChEBI" id="CHEBI:75342"/>
        <dbReference type="ChEBI" id="CHEBI:75735"/>
    </reaction>
    <physiologicalReaction direction="left-to-right" evidence="39">
        <dbReference type="Rhea" id="RHEA:39940"/>
    </physiologicalReaction>
</comment>
<evidence type="ECO:0000256" key="29">
    <source>
        <dbReference type="ARBA" id="ARBA00047458"/>
    </source>
</evidence>
<comment type="catalytic activity">
    <reaction evidence="38">
        <text>a monoacylglycerol + H2O = glycerol + a fatty acid + H(+)</text>
        <dbReference type="Rhea" id="RHEA:15245"/>
        <dbReference type="ChEBI" id="CHEBI:15377"/>
        <dbReference type="ChEBI" id="CHEBI:15378"/>
        <dbReference type="ChEBI" id="CHEBI:17408"/>
        <dbReference type="ChEBI" id="CHEBI:17754"/>
        <dbReference type="ChEBI" id="CHEBI:28868"/>
        <dbReference type="EC" id="3.1.1.79"/>
    </reaction>
</comment>
<evidence type="ECO:0000256" key="8">
    <source>
        <dbReference type="ARBA" id="ARBA00005189"/>
    </source>
</evidence>
<organism evidence="46 47">
    <name type="scientific">Ranitomeya imitator</name>
    <name type="common">mimic poison frog</name>
    <dbReference type="NCBI Taxonomy" id="111125"/>
    <lineage>
        <taxon>Eukaryota</taxon>
        <taxon>Metazoa</taxon>
        <taxon>Chordata</taxon>
        <taxon>Craniata</taxon>
        <taxon>Vertebrata</taxon>
        <taxon>Euteleostomi</taxon>
        <taxon>Amphibia</taxon>
        <taxon>Batrachia</taxon>
        <taxon>Anura</taxon>
        <taxon>Neobatrachia</taxon>
        <taxon>Hyloidea</taxon>
        <taxon>Dendrobatidae</taxon>
        <taxon>Dendrobatinae</taxon>
        <taxon>Ranitomeya</taxon>
    </lineage>
</organism>
<evidence type="ECO:0000256" key="9">
    <source>
        <dbReference type="ARBA" id="ARBA00010515"/>
    </source>
</evidence>
<gene>
    <name evidence="46" type="ORF">RIMI_LOCUS607031</name>
</gene>
<dbReference type="InterPro" id="IPR033140">
    <property type="entry name" value="Lipase_GDXG_put_SER_AS"/>
</dbReference>
<comment type="catalytic activity">
    <reaction evidence="35">
        <text>1,2-di-(9Z-octadecenoyl)-glycerol + H2O = (9Z-octadecenoyl)-glycerol + (9Z)-octadecenoate + H(+)</text>
        <dbReference type="Rhea" id="RHEA:38455"/>
        <dbReference type="ChEBI" id="CHEBI:15377"/>
        <dbReference type="ChEBI" id="CHEBI:15378"/>
        <dbReference type="ChEBI" id="CHEBI:30823"/>
        <dbReference type="ChEBI" id="CHEBI:52323"/>
        <dbReference type="ChEBI" id="CHEBI:75937"/>
    </reaction>
    <physiologicalReaction direction="left-to-right" evidence="35">
        <dbReference type="Rhea" id="RHEA:38456"/>
    </physiologicalReaction>
</comment>
<evidence type="ECO:0000256" key="13">
    <source>
        <dbReference type="ARBA" id="ARBA00022475"/>
    </source>
</evidence>
<comment type="similarity">
    <text evidence="9">Belongs to the 'GDXG' lipolytic enzyme family.</text>
</comment>
<keyword evidence="22" id="KW-1207">Sterol metabolism</keyword>
<evidence type="ECO:0000256" key="15">
    <source>
        <dbReference type="ARBA" id="ARBA00022548"/>
    </source>
</evidence>
<comment type="catalytic activity">
    <reaction evidence="33">
        <text>1,2,3-tri-(9Z-octadecenoyl)-glycerol + H2O = di-(9Z)-octadecenoylglycerol + (9Z)-octadecenoate + H(+)</text>
        <dbReference type="Rhea" id="RHEA:38575"/>
        <dbReference type="ChEBI" id="CHEBI:15377"/>
        <dbReference type="ChEBI" id="CHEBI:15378"/>
        <dbReference type="ChEBI" id="CHEBI:30823"/>
        <dbReference type="ChEBI" id="CHEBI:53753"/>
        <dbReference type="ChEBI" id="CHEBI:75945"/>
    </reaction>
    <physiologicalReaction direction="left-to-right" evidence="33">
        <dbReference type="Rhea" id="RHEA:38576"/>
    </physiologicalReaction>
</comment>
<evidence type="ECO:0000256" key="20">
    <source>
        <dbReference type="ARBA" id="ARBA00023098"/>
    </source>
</evidence>
<dbReference type="SUPFAM" id="SSF53474">
    <property type="entry name" value="alpha/beta-Hydrolases"/>
    <property type="match status" value="1"/>
</dbReference>
<evidence type="ECO:0000256" key="19">
    <source>
        <dbReference type="ARBA" id="ARBA00022963"/>
    </source>
</evidence>
<feature type="region of interest" description="Disordered" evidence="43">
    <location>
        <begin position="645"/>
        <end position="701"/>
    </location>
</feature>
<keyword evidence="23" id="KW-0753">Steroid metabolism</keyword>
<evidence type="ECO:0000256" key="36">
    <source>
        <dbReference type="ARBA" id="ARBA00049053"/>
    </source>
</evidence>
<evidence type="ECO:0000256" key="11">
    <source>
        <dbReference type="ARBA" id="ARBA00013254"/>
    </source>
</evidence>
<evidence type="ECO:0000313" key="46">
    <source>
        <dbReference type="EMBL" id="CAJ0917796.1"/>
    </source>
</evidence>
<sequence length="928" mass="100955">MCGGEHYSGDLCETFNGSKLDMAGEGDPRSQVIGSGSLPLFLSKLFHPLVFLGLVVVPPEQMDPRPLFQAVDALCQDNILHFGESGSEVSSRLVQAFSRIQEQARGLEPSLRALAAVCPLFDLDPDTPANGYRSLMKVVLACAQHILHKCRYVTTSRRSLFFRAAHNCSELEAYGAALTQLRALLCFAQRLLTANRHGDLFFRQERGLSEEFLKEYSTMHKGCFYGRCLGFQFTPSIRPFLQTISIGLVSFGENYKRHGSGISVAASSFFISGRYAIDPELRGAEFERITQNLDVNFWKTFWNITEMEVLTSIVGIASTTVRINKTLSVPPEPLEMPLSSDPQRTVTINPPVAHSGPGPVHMRLISYQLREGQESEELGAFTKPEGPLSLDLRLRSRPAALSPDLIIHFHGGGFVAQTSKSHEPYLRTWAQELEAPILSVDYSLAPEAPFPRALEECFYAYCWALKHCRLLGSTGERICLAGDSAGGNLCITVSLRAASVGVRLPDGIMVAYPATLLQATASPSRLLTLMDPLLPLSVLSKCLSAYAGTERVPVEERVFERQSAVSQVTRGTALFLRDIRQGAASWLSTLMEGNKEKGPEMVRKSVSEAALDMADGINRHVSLKSRTTQDLSLSLQNGLIGSQCSAGRTPLSAPSAPSSPSELPSPASPQEQVNFFLPENEPTTHSKENIPPVLLPEDRTSLPPNSPSIGFPEGFEPLRSQSGVANMTLQTSAIVHNPYMSPLLAPDSMLQGLPPVHIVACALDPMLDDSVMFAKRLRSLNRPVTLKVVEDLPHGFLTLSQLSQETRNATNVCIERIRQILREEPTAAAPRKHRKLERTLGKSPVTEREIGAAVTHLGAAVTHLGAAVTHLGAAVTHLGAAVTHLGAAVTHLGAAVTHLGDECAAAAIFRSQDALRNYPDDLVVLRGR</sequence>
<comment type="catalytic activity">
    <reaction evidence="30">
        <text>2-(5Z,8Z,11Z,14Z-eicosatetraenoyl)-glycerol + H2O = glycerol + (5Z,8Z,11Z,14Z)-eicosatetraenoate + H(+)</text>
        <dbReference type="Rhea" id="RHEA:26132"/>
        <dbReference type="ChEBI" id="CHEBI:15377"/>
        <dbReference type="ChEBI" id="CHEBI:15378"/>
        <dbReference type="ChEBI" id="CHEBI:17754"/>
        <dbReference type="ChEBI" id="CHEBI:32395"/>
        <dbReference type="ChEBI" id="CHEBI:52392"/>
    </reaction>
    <physiologicalReaction direction="left-to-right" evidence="30">
        <dbReference type="Rhea" id="RHEA:26133"/>
    </physiologicalReaction>
</comment>
<evidence type="ECO:0000256" key="32">
    <source>
        <dbReference type="ARBA" id="ARBA00047674"/>
    </source>
</evidence>
<comment type="catalytic activity">
    <reaction evidence="24">
        <text>1-O-hexadecyl-2-acetyl-sn-glycerol + H2O = 1-O-hexadecyl-sn-glycerol + acetate + H(+)</text>
        <dbReference type="Rhea" id="RHEA:38563"/>
        <dbReference type="ChEBI" id="CHEBI:15377"/>
        <dbReference type="ChEBI" id="CHEBI:15378"/>
        <dbReference type="ChEBI" id="CHEBI:30089"/>
        <dbReference type="ChEBI" id="CHEBI:34115"/>
        <dbReference type="ChEBI" id="CHEBI:75936"/>
    </reaction>
    <physiologicalReaction direction="left-to-right" evidence="24">
        <dbReference type="Rhea" id="RHEA:38564"/>
    </physiologicalReaction>
</comment>